<comment type="caution">
    <text evidence="2">The sequence shown here is derived from an EMBL/GenBank/DDBJ whole genome shotgun (WGS) entry which is preliminary data.</text>
</comment>
<dbReference type="RefSeq" id="WP_056959391.1">
    <property type="nucleotide sequence ID" value="NZ_AYYN01000140.1"/>
</dbReference>
<sequence>MEFLYLIIGVVIIGTLALIFQRYRRKKALKLIQLDSQKLTDAAMEESLINLKLLNESLADSVLISDVWGKGVMAFEYQLEVKNLTKADLNGLKNRLEQQLAVQAKAQGIKGYQQNRAFVVSDIWVKDDILHIDVSYLVNKATVEYVNDMNTLEQNN</sequence>
<feature type="transmembrane region" description="Helical" evidence="1">
    <location>
        <begin position="6"/>
        <end position="23"/>
    </location>
</feature>
<proteinExistence type="predicted"/>
<evidence type="ECO:0000313" key="2">
    <source>
        <dbReference type="EMBL" id="KRM73550.1"/>
    </source>
</evidence>
<keyword evidence="1" id="KW-0472">Membrane</keyword>
<evidence type="ECO:0000256" key="1">
    <source>
        <dbReference type="SAM" id="Phobius"/>
    </source>
</evidence>
<dbReference type="EMBL" id="AYYN01000140">
    <property type="protein sequence ID" value="KRM73550.1"/>
    <property type="molecule type" value="Genomic_DNA"/>
</dbReference>
<dbReference type="AlphaFoldDB" id="A0A0R2B1V9"/>
<dbReference type="Proteomes" id="UP000051612">
    <property type="component" value="Unassembled WGS sequence"/>
</dbReference>
<organism evidence="2 3">
    <name type="scientific">Ligilactobacillus murinus DSM 20452 = NBRC 14221</name>
    <dbReference type="NCBI Taxonomy" id="1423772"/>
    <lineage>
        <taxon>Bacteria</taxon>
        <taxon>Bacillati</taxon>
        <taxon>Bacillota</taxon>
        <taxon>Bacilli</taxon>
        <taxon>Lactobacillales</taxon>
        <taxon>Lactobacillaceae</taxon>
        <taxon>Ligilactobacillus</taxon>
    </lineage>
</organism>
<name>A0A0R2B1V9_9LACO</name>
<gene>
    <name evidence="2" type="ORF">FC48_GL000815</name>
</gene>
<reference evidence="2 3" key="1">
    <citation type="journal article" date="2015" name="Genome Announc.">
        <title>Expanding the biotechnology potential of lactobacilli through comparative genomics of 213 strains and associated genera.</title>
        <authorList>
            <person name="Sun Z."/>
            <person name="Harris H.M."/>
            <person name="McCann A."/>
            <person name="Guo C."/>
            <person name="Argimon S."/>
            <person name="Zhang W."/>
            <person name="Yang X."/>
            <person name="Jeffery I.B."/>
            <person name="Cooney J.C."/>
            <person name="Kagawa T.F."/>
            <person name="Liu W."/>
            <person name="Song Y."/>
            <person name="Salvetti E."/>
            <person name="Wrobel A."/>
            <person name="Rasinkangas P."/>
            <person name="Parkhill J."/>
            <person name="Rea M.C."/>
            <person name="O'Sullivan O."/>
            <person name="Ritari J."/>
            <person name="Douillard F.P."/>
            <person name="Paul Ross R."/>
            <person name="Yang R."/>
            <person name="Briner A.E."/>
            <person name="Felis G.E."/>
            <person name="de Vos W.M."/>
            <person name="Barrangou R."/>
            <person name="Klaenhammer T.R."/>
            <person name="Caufield P.W."/>
            <person name="Cui Y."/>
            <person name="Zhang H."/>
            <person name="O'Toole P.W."/>
        </authorList>
    </citation>
    <scope>NUCLEOTIDE SEQUENCE [LARGE SCALE GENOMIC DNA]</scope>
    <source>
        <strain evidence="2 3">DSM 20452</strain>
    </source>
</reference>
<protein>
    <submittedName>
        <fullName evidence="2">Uncharacterized protein</fullName>
    </submittedName>
</protein>
<accession>A0A0R2B1V9</accession>
<dbReference type="PATRIC" id="fig|1423772.3.peg.887"/>
<keyword evidence="1" id="KW-1133">Transmembrane helix</keyword>
<keyword evidence="1" id="KW-0812">Transmembrane</keyword>
<evidence type="ECO:0000313" key="3">
    <source>
        <dbReference type="Proteomes" id="UP000051612"/>
    </source>
</evidence>